<dbReference type="InterPro" id="IPR029063">
    <property type="entry name" value="SAM-dependent_MTases_sf"/>
</dbReference>
<dbReference type="Pfam" id="PF04672">
    <property type="entry name" value="Methyltransf_19"/>
    <property type="match status" value="1"/>
</dbReference>
<dbReference type="InterPro" id="IPR006764">
    <property type="entry name" value="SAM_dep_MeTrfase_SAV2177_type"/>
</dbReference>
<dbReference type="AlphaFoldDB" id="A0A3M2LNP2"/>
<dbReference type="RefSeq" id="WP_122197976.1">
    <property type="nucleotide sequence ID" value="NZ_JBHSKC010000028.1"/>
</dbReference>
<sequence>MALHDPAAEIDTTTPSVARMYDYFLGGKDNFAVDRAAADRIKAVVPDTYELVWENRRFLRRAIDHLAGLGIRQFVDIGAGLPTRGNVHEIAQRAIPGARVVYVDNDHIHPRSVHGRQAVREEHAAWVPPPRSFGSALGARTSLPRSG</sequence>
<reference evidence="1 2" key="1">
    <citation type="submission" date="2018-10" db="EMBL/GenBank/DDBJ databases">
        <title>Isolation from soil.</title>
        <authorList>
            <person name="Hu J."/>
        </authorList>
    </citation>
    <scope>NUCLEOTIDE SEQUENCE [LARGE SCALE GENOMIC DNA]</scope>
    <source>
        <strain evidence="1 2">NEAU-Ht49</strain>
    </source>
</reference>
<proteinExistence type="predicted"/>
<protein>
    <recommendedName>
        <fullName evidence="3">S-adenosyl methyltransferase</fullName>
    </recommendedName>
</protein>
<dbReference type="OrthoDB" id="3216820at2"/>
<evidence type="ECO:0000313" key="1">
    <source>
        <dbReference type="EMBL" id="RMI39049.1"/>
    </source>
</evidence>
<name>A0A3M2LNP2_9ACTN</name>
<keyword evidence="2" id="KW-1185">Reference proteome</keyword>
<accession>A0A3M2LNP2</accession>
<dbReference type="EMBL" id="RFFG01000074">
    <property type="protein sequence ID" value="RMI39049.1"/>
    <property type="molecule type" value="Genomic_DNA"/>
</dbReference>
<comment type="caution">
    <text evidence="1">The sequence shown here is derived from an EMBL/GenBank/DDBJ whole genome shotgun (WGS) entry which is preliminary data.</text>
</comment>
<gene>
    <name evidence="1" type="ORF">EBO15_30770</name>
</gene>
<evidence type="ECO:0008006" key="3">
    <source>
        <dbReference type="Google" id="ProtNLM"/>
    </source>
</evidence>
<evidence type="ECO:0000313" key="2">
    <source>
        <dbReference type="Proteomes" id="UP000282674"/>
    </source>
</evidence>
<dbReference type="Proteomes" id="UP000282674">
    <property type="component" value="Unassembled WGS sequence"/>
</dbReference>
<dbReference type="SUPFAM" id="SSF53335">
    <property type="entry name" value="S-adenosyl-L-methionine-dependent methyltransferases"/>
    <property type="match status" value="1"/>
</dbReference>
<organism evidence="1 2">
    <name type="scientific">Actinomadura harenae</name>
    <dbReference type="NCBI Taxonomy" id="2483351"/>
    <lineage>
        <taxon>Bacteria</taxon>
        <taxon>Bacillati</taxon>
        <taxon>Actinomycetota</taxon>
        <taxon>Actinomycetes</taxon>
        <taxon>Streptosporangiales</taxon>
        <taxon>Thermomonosporaceae</taxon>
        <taxon>Actinomadura</taxon>
    </lineage>
</organism>
<dbReference type="Gene3D" id="3.40.50.150">
    <property type="entry name" value="Vaccinia Virus protein VP39"/>
    <property type="match status" value="1"/>
</dbReference>